<feature type="domain" description="Sec23/Sec24 helical" evidence="1">
    <location>
        <begin position="7"/>
        <end position="82"/>
    </location>
</feature>
<dbReference type="GO" id="GO:0090110">
    <property type="term" value="P:COPII-coated vesicle cargo loading"/>
    <property type="evidence" value="ECO:0007669"/>
    <property type="project" value="TreeGrafter"/>
</dbReference>
<dbReference type="Pfam" id="PF04815">
    <property type="entry name" value="Sec23_helical"/>
    <property type="match status" value="1"/>
</dbReference>
<dbReference type="EMBL" id="NCKV01003165">
    <property type="protein sequence ID" value="RWS25995.1"/>
    <property type="molecule type" value="Genomic_DNA"/>
</dbReference>
<dbReference type="SUPFAM" id="SSF82754">
    <property type="entry name" value="C-terminal, gelsolin-like domain of Sec23/24"/>
    <property type="match status" value="1"/>
</dbReference>
<dbReference type="GO" id="GO:0008270">
    <property type="term" value="F:zinc ion binding"/>
    <property type="evidence" value="ECO:0007669"/>
    <property type="project" value="TreeGrafter"/>
</dbReference>
<evidence type="ECO:0000313" key="2">
    <source>
        <dbReference type="EMBL" id="RWS25995.1"/>
    </source>
</evidence>
<feature type="non-terminal residue" evidence="2">
    <location>
        <position position="1"/>
    </location>
</feature>
<name>A0A443SER7_9ACAR</name>
<dbReference type="GO" id="GO:0070971">
    <property type="term" value="C:endoplasmic reticulum exit site"/>
    <property type="evidence" value="ECO:0007669"/>
    <property type="project" value="TreeGrafter"/>
</dbReference>
<dbReference type="GO" id="GO:0006886">
    <property type="term" value="P:intracellular protein transport"/>
    <property type="evidence" value="ECO:0007669"/>
    <property type="project" value="InterPro"/>
</dbReference>
<comment type="caution">
    <text evidence="2">The sequence shown here is derived from an EMBL/GenBank/DDBJ whole genome shotgun (WGS) entry which is preliminary data.</text>
</comment>
<dbReference type="InterPro" id="IPR050550">
    <property type="entry name" value="SEC23_SEC24_subfamily"/>
</dbReference>
<dbReference type="PANTHER" id="PTHR13803">
    <property type="entry name" value="SEC24-RELATED PROTEIN"/>
    <property type="match status" value="1"/>
</dbReference>
<dbReference type="Proteomes" id="UP000288716">
    <property type="component" value="Unassembled WGS sequence"/>
</dbReference>
<dbReference type="PANTHER" id="PTHR13803:SF4">
    <property type="entry name" value="SECRETORY 24CD, ISOFORM C"/>
    <property type="match status" value="1"/>
</dbReference>
<reference evidence="2 3" key="1">
    <citation type="journal article" date="2018" name="Gigascience">
        <title>Genomes of trombidid mites reveal novel predicted allergens and laterally-transferred genes associated with secondary metabolism.</title>
        <authorList>
            <person name="Dong X."/>
            <person name="Chaisiri K."/>
            <person name="Xia D."/>
            <person name="Armstrong S.D."/>
            <person name="Fang Y."/>
            <person name="Donnelly M.J."/>
            <person name="Kadowaki T."/>
            <person name="McGarry J.W."/>
            <person name="Darby A.C."/>
            <person name="Makepeace B.L."/>
        </authorList>
    </citation>
    <scope>NUCLEOTIDE SEQUENCE [LARGE SCALE GENOMIC DNA]</scope>
    <source>
        <strain evidence="2">UoL-UT</strain>
    </source>
</reference>
<dbReference type="VEuPathDB" id="VectorBase:LDEU006044"/>
<organism evidence="2 3">
    <name type="scientific">Leptotrombidium deliense</name>
    <dbReference type="NCBI Taxonomy" id="299467"/>
    <lineage>
        <taxon>Eukaryota</taxon>
        <taxon>Metazoa</taxon>
        <taxon>Ecdysozoa</taxon>
        <taxon>Arthropoda</taxon>
        <taxon>Chelicerata</taxon>
        <taxon>Arachnida</taxon>
        <taxon>Acari</taxon>
        <taxon>Acariformes</taxon>
        <taxon>Trombidiformes</taxon>
        <taxon>Prostigmata</taxon>
        <taxon>Anystina</taxon>
        <taxon>Parasitengona</taxon>
        <taxon>Trombiculoidea</taxon>
        <taxon>Trombiculidae</taxon>
        <taxon>Leptotrombidium</taxon>
    </lineage>
</organism>
<dbReference type="Gene3D" id="3.40.20.10">
    <property type="entry name" value="Severin"/>
    <property type="match status" value="1"/>
</dbReference>
<dbReference type="GO" id="GO:0000149">
    <property type="term" value="F:SNARE binding"/>
    <property type="evidence" value="ECO:0007669"/>
    <property type="project" value="TreeGrafter"/>
</dbReference>
<evidence type="ECO:0000259" key="1">
    <source>
        <dbReference type="Pfam" id="PF04815"/>
    </source>
</evidence>
<accession>A0A443SER7</accession>
<gene>
    <name evidence="2" type="ORF">B4U80_13020</name>
</gene>
<dbReference type="InterPro" id="IPR029006">
    <property type="entry name" value="ADF-H/Gelsolin-like_dom_sf"/>
</dbReference>
<protein>
    <submittedName>
        <fullName evidence="2">Transport Sec24C-like protein</fullName>
    </submittedName>
</protein>
<dbReference type="STRING" id="299467.A0A443SER7"/>
<dbReference type="InterPro" id="IPR006900">
    <property type="entry name" value="Sec23/24_helical_dom"/>
</dbReference>
<dbReference type="InterPro" id="IPR036180">
    <property type="entry name" value="Gelsolin-like_dom_sf"/>
</dbReference>
<dbReference type="InterPro" id="IPR036175">
    <property type="entry name" value="Sec23/24_helical_dom_sf"/>
</dbReference>
<dbReference type="SUPFAM" id="SSF81811">
    <property type="entry name" value="Helical domain of Sec23/24"/>
    <property type="match status" value="1"/>
</dbReference>
<keyword evidence="3" id="KW-1185">Reference proteome</keyword>
<dbReference type="OrthoDB" id="49016at2759"/>
<proteinExistence type="predicted"/>
<sequence>VSQLRVGEKTVQQIKESLITRTVSILASYRRHCAQPGSSLGQLILPEALKLLPMYVTGAMKCDAVDGGPELTIDAKAFAQIRTLGAGIGMTQVILYPRLLRLEVRIVLLTLIAKILSLKQYDKENTDVLNAVQIRCAAHRLDNESGVAYLLENGFHMFLYIPSNTSSSQQNFLRNVFGVESVQQINVEAELPDLYTAESRIVKELISKIYKERSRTAKVNVVRQGMDKMELIFKSLLYEDKKSAAVGSPDSAKYEAPTYVDLLCHLHKEIRAQLN</sequence>
<dbReference type="Gene3D" id="1.20.120.730">
    <property type="entry name" value="Sec23/Sec24 helical domain"/>
    <property type="match status" value="1"/>
</dbReference>
<evidence type="ECO:0000313" key="3">
    <source>
        <dbReference type="Proteomes" id="UP000288716"/>
    </source>
</evidence>
<dbReference type="GO" id="GO:0030127">
    <property type="term" value="C:COPII vesicle coat"/>
    <property type="evidence" value="ECO:0007669"/>
    <property type="project" value="InterPro"/>
</dbReference>
<dbReference type="AlphaFoldDB" id="A0A443SER7"/>